<name>A0ABP8LJI2_9BACT</name>
<dbReference type="EMBL" id="BAABHC010000006">
    <property type="protein sequence ID" value="GAA4430084.1"/>
    <property type="molecule type" value="Genomic_DNA"/>
</dbReference>
<dbReference type="Gene3D" id="3.40.50.1820">
    <property type="entry name" value="alpha/beta hydrolase"/>
    <property type="match status" value="1"/>
</dbReference>
<sequence>MDMRPNILIVPGLGNSGPQHWQTLWEQQHPAFLRVEQHDWEMPACRDWVAALDEAVMRHEPAQVVLVAHSLACVAVAFWANQHKRPIRAAMLVAPADSEADGFPAGSTGFTPIPLAPLPFRSLVVASTTDPYITDVRARQLAQAWGSDFVSIGAAGHINADAGFGEWEEGLELLQRIS</sequence>
<dbReference type="Proteomes" id="UP001500552">
    <property type="component" value="Unassembled WGS sequence"/>
</dbReference>
<dbReference type="InterPro" id="IPR010662">
    <property type="entry name" value="RBBP9/YdeN"/>
</dbReference>
<accession>A0ABP8LJI2</accession>
<dbReference type="GO" id="GO:0016787">
    <property type="term" value="F:hydrolase activity"/>
    <property type="evidence" value="ECO:0007669"/>
    <property type="project" value="UniProtKB-KW"/>
</dbReference>
<comment type="caution">
    <text evidence="1">The sequence shown here is derived from an EMBL/GenBank/DDBJ whole genome shotgun (WGS) entry which is preliminary data.</text>
</comment>
<protein>
    <submittedName>
        <fullName evidence="1">Alpha/beta hydrolase</fullName>
    </submittedName>
</protein>
<reference evidence="2" key="1">
    <citation type="journal article" date="2019" name="Int. J. Syst. Evol. Microbiol.">
        <title>The Global Catalogue of Microorganisms (GCM) 10K type strain sequencing project: providing services to taxonomists for standard genome sequencing and annotation.</title>
        <authorList>
            <consortium name="The Broad Institute Genomics Platform"/>
            <consortium name="The Broad Institute Genome Sequencing Center for Infectious Disease"/>
            <person name="Wu L."/>
            <person name="Ma J."/>
        </authorList>
    </citation>
    <scope>NUCLEOTIDE SEQUENCE [LARGE SCALE GENOMIC DNA]</scope>
    <source>
        <strain evidence="2">JCM 17926</strain>
    </source>
</reference>
<dbReference type="Pfam" id="PF06821">
    <property type="entry name" value="Ser_hydrolase"/>
    <property type="match status" value="1"/>
</dbReference>
<evidence type="ECO:0000313" key="1">
    <source>
        <dbReference type="EMBL" id="GAA4430084.1"/>
    </source>
</evidence>
<dbReference type="SUPFAM" id="SSF53474">
    <property type="entry name" value="alpha/beta-Hydrolases"/>
    <property type="match status" value="1"/>
</dbReference>
<evidence type="ECO:0000313" key="2">
    <source>
        <dbReference type="Proteomes" id="UP001500552"/>
    </source>
</evidence>
<proteinExistence type="predicted"/>
<gene>
    <name evidence="1" type="ORF">GCM10023188_16250</name>
</gene>
<keyword evidence="2" id="KW-1185">Reference proteome</keyword>
<keyword evidence="1" id="KW-0378">Hydrolase</keyword>
<organism evidence="1 2">
    <name type="scientific">Pontibacter saemangeumensis</name>
    <dbReference type="NCBI Taxonomy" id="1084525"/>
    <lineage>
        <taxon>Bacteria</taxon>
        <taxon>Pseudomonadati</taxon>
        <taxon>Bacteroidota</taxon>
        <taxon>Cytophagia</taxon>
        <taxon>Cytophagales</taxon>
        <taxon>Hymenobacteraceae</taxon>
        <taxon>Pontibacter</taxon>
    </lineage>
</organism>
<dbReference type="InterPro" id="IPR029058">
    <property type="entry name" value="AB_hydrolase_fold"/>
</dbReference>